<evidence type="ECO:0000259" key="5">
    <source>
        <dbReference type="Pfam" id="PF14833"/>
    </source>
</evidence>
<feature type="domain" description="3-hydroxyisobutyrate dehydrogenase-like NAD-binding" evidence="5">
    <location>
        <begin position="166"/>
        <end position="286"/>
    </location>
</feature>
<dbReference type="Gene3D" id="1.10.1040.10">
    <property type="entry name" value="N-(1-d-carboxylethyl)-l-norvaline Dehydrogenase, domain 2"/>
    <property type="match status" value="1"/>
</dbReference>
<evidence type="ECO:0000256" key="2">
    <source>
        <dbReference type="ARBA" id="ARBA00023002"/>
    </source>
</evidence>
<dbReference type="SUPFAM" id="SSF51735">
    <property type="entry name" value="NAD(P)-binding Rossmann-fold domains"/>
    <property type="match status" value="1"/>
</dbReference>
<dbReference type="InterPro" id="IPR008927">
    <property type="entry name" value="6-PGluconate_DH-like_C_sf"/>
</dbReference>
<accession>A0ABW0NN85</accession>
<dbReference type="Pfam" id="PF14833">
    <property type="entry name" value="NAD_binding_11"/>
    <property type="match status" value="1"/>
</dbReference>
<dbReference type="SUPFAM" id="SSF48179">
    <property type="entry name" value="6-phosphogluconate dehydrogenase C-terminal domain-like"/>
    <property type="match status" value="1"/>
</dbReference>
<dbReference type="RefSeq" id="WP_386738467.1">
    <property type="nucleotide sequence ID" value="NZ_JBHSMG010000001.1"/>
</dbReference>
<dbReference type="PANTHER" id="PTHR43060:SF15">
    <property type="entry name" value="3-HYDROXYISOBUTYRATE DEHYDROGENASE-LIKE 1, MITOCHONDRIAL-RELATED"/>
    <property type="match status" value="1"/>
</dbReference>
<dbReference type="Proteomes" id="UP001596039">
    <property type="component" value="Unassembled WGS sequence"/>
</dbReference>
<sequence>MSEAVGLVGLGAMGARMARRLVAAGHPVTAWARDPARAALLAGDGVVFVATPRDVAEGCSTVVGCLLDDEAIRSVYGGGDGLIAGAGPGQVFVEHGTFSPDLARELSALLSAAGAAFIDAPVTGGPEGAEAGTLVAMAGGDRHTVDSRRTLFADYLASVHHIGASGSGLRLKLVNQLLVSVHMAGAVEAAALLRSESIPLDAALPVLMGGWAASAMLERELPRAMREDFASTGAAIQGLVPVQDLVARQFESAGISSRVFPAVREMFRDAVACGFGADDPARLLDLYRRDGS</sequence>
<dbReference type="InterPro" id="IPR013328">
    <property type="entry name" value="6PGD_dom2"/>
</dbReference>
<dbReference type="Pfam" id="PF03446">
    <property type="entry name" value="NAD_binding_2"/>
    <property type="match status" value="1"/>
</dbReference>
<dbReference type="PIRSF" id="PIRSF000103">
    <property type="entry name" value="HIBADH"/>
    <property type="match status" value="1"/>
</dbReference>
<comment type="caution">
    <text evidence="6">The sequence shown here is derived from an EMBL/GenBank/DDBJ whole genome shotgun (WGS) entry which is preliminary data.</text>
</comment>
<dbReference type="EMBL" id="JBHSMG010000001">
    <property type="protein sequence ID" value="MFC5500857.1"/>
    <property type="molecule type" value="Genomic_DNA"/>
</dbReference>
<dbReference type="InterPro" id="IPR036291">
    <property type="entry name" value="NAD(P)-bd_dom_sf"/>
</dbReference>
<dbReference type="InterPro" id="IPR002204">
    <property type="entry name" value="3-OH-isobutyrate_DH-rel_CS"/>
</dbReference>
<evidence type="ECO:0000313" key="7">
    <source>
        <dbReference type="Proteomes" id="UP001596039"/>
    </source>
</evidence>
<evidence type="ECO:0000256" key="1">
    <source>
        <dbReference type="ARBA" id="ARBA00009080"/>
    </source>
</evidence>
<dbReference type="GO" id="GO:0016491">
    <property type="term" value="F:oxidoreductase activity"/>
    <property type="evidence" value="ECO:0007669"/>
    <property type="project" value="UniProtKB-KW"/>
</dbReference>
<name>A0ABW0NN85_9MICO</name>
<keyword evidence="7" id="KW-1185">Reference proteome</keyword>
<organism evidence="6 7">
    <name type="scientific">Lysinimonas soli</name>
    <dbReference type="NCBI Taxonomy" id="1074233"/>
    <lineage>
        <taxon>Bacteria</taxon>
        <taxon>Bacillati</taxon>
        <taxon>Actinomycetota</taxon>
        <taxon>Actinomycetes</taxon>
        <taxon>Micrococcales</taxon>
        <taxon>Microbacteriaceae</taxon>
        <taxon>Lysinimonas</taxon>
    </lineage>
</organism>
<comment type="similarity">
    <text evidence="1">Belongs to the HIBADH-related family.</text>
</comment>
<dbReference type="Gene3D" id="3.40.50.720">
    <property type="entry name" value="NAD(P)-binding Rossmann-like Domain"/>
    <property type="match status" value="1"/>
</dbReference>
<dbReference type="PROSITE" id="PS00895">
    <property type="entry name" value="3_HYDROXYISOBUT_DH"/>
    <property type="match status" value="1"/>
</dbReference>
<reference evidence="7" key="1">
    <citation type="journal article" date="2019" name="Int. J. Syst. Evol. Microbiol.">
        <title>The Global Catalogue of Microorganisms (GCM) 10K type strain sequencing project: providing services to taxonomists for standard genome sequencing and annotation.</title>
        <authorList>
            <consortium name="The Broad Institute Genomics Platform"/>
            <consortium name="The Broad Institute Genome Sequencing Center for Infectious Disease"/>
            <person name="Wu L."/>
            <person name="Ma J."/>
        </authorList>
    </citation>
    <scope>NUCLEOTIDE SEQUENCE [LARGE SCALE GENOMIC DNA]</scope>
    <source>
        <strain evidence="7">CGMCC 4.6997</strain>
    </source>
</reference>
<dbReference type="InterPro" id="IPR029154">
    <property type="entry name" value="HIBADH-like_NADP-bd"/>
</dbReference>
<dbReference type="PANTHER" id="PTHR43060">
    <property type="entry name" value="3-HYDROXYISOBUTYRATE DEHYDROGENASE-LIKE 1, MITOCHONDRIAL-RELATED"/>
    <property type="match status" value="1"/>
</dbReference>
<protein>
    <submittedName>
        <fullName evidence="6">NAD(P)-dependent oxidoreductase</fullName>
        <ecNumber evidence="6">1.1.-.-</ecNumber>
    </submittedName>
</protein>
<dbReference type="InterPro" id="IPR015815">
    <property type="entry name" value="HIBADH-related"/>
</dbReference>
<gene>
    <name evidence="6" type="ORF">ACFPJ4_01240</name>
</gene>
<dbReference type="EC" id="1.1.-.-" evidence="6"/>
<dbReference type="InterPro" id="IPR006115">
    <property type="entry name" value="6PGDH_NADP-bd"/>
</dbReference>
<feature type="domain" description="6-phosphogluconate dehydrogenase NADP-binding" evidence="4">
    <location>
        <begin position="5"/>
        <end position="163"/>
    </location>
</feature>
<keyword evidence="2 6" id="KW-0560">Oxidoreductase</keyword>
<evidence type="ECO:0000313" key="6">
    <source>
        <dbReference type="EMBL" id="MFC5500857.1"/>
    </source>
</evidence>
<evidence type="ECO:0000259" key="4">
    <source>
        <dbReference type="Pfam" id="PF03446"/>
    </source>
</evidence>
<proteinExistence type="inferred from homology"/>
<keyword evidence="3" id="KW-0520">NAD</keyword>
<evidence type="ECO:0000256" key="3">
    <source>
        <dbReference type="ARBA" id="ARBA00023027"/>
    </source>
</evidence>